<comment type="catalytic activity">
    <reaction evidence="9">
        <text>an acyl phosphate + H2O = a carboxylate + phosphate + H(+)</text>
        <dbReference type="Rhea" id="RHEA:14965"/>
        <dbReference type="ChEBI" id="CHEBI:15377"/>
        <dbReference type="ChEBI" id="CHEBI:15378"/>
        <dbReference type="ChEBI" id="CHEBI:29067"/>
        <dbReference type="ChEBI" id="CHEBI:43474"/>
        <dbReference type="ChEBI" id="CHEBI:59918"/>
        <dbReference type="EC" id="3.6.1.7"/>
    </reaction>
</comment>
<dbReference type="InterPro" id="IPR017945">
    <property type="entry name" value="DHBP_synth_RibB-like_a/b_dom"/>
</dbReference>
<dbReference type="GO" id="GO:0008270">
    <property type="term" value="F:zinc ion binding"/>
    <property type="evidence" value="ECO:0007669"/>
    <property type="project" value="UniProtKB-KW"/>
</dbReference>
<dbReference type="NCBIfam" id="TIGR00143">
    <property type="entry name" value="hypF"/>
    <property type="match status" value="1"/>
</dbReference>
<keyword evidence="5" id="KW-0863">Zinc-finger</keyword>
<keyword evidence="3" id="KW-0436">Ligase</keyword>
<dbReference type="Pfam" id="PF22521">
    <property type="entry name" value="HypF_C_2"/>
    <property type="match status" value="1"/>
</dbReference>
<keyword evidence="4" id="KW-0479">Metal-binding</keyword>
<gene>
    <name evidence="12" type="ordered locus">Metfor_0452</name>
</gene>
<keyword evidence="9" id="KW-0378">Hydrolase</keyword>
<reference evidence="13" key="1">
    <citation type="submission" date="2011-12" db="EMBL/GenBank/DDBJ databases">
        <title>Complete sequence of Methanoregula formicicum SMSP.</title>
        <authorList>
            <person name="Lucas S."/>
            <person name="Han J."/>
            <person name="Lapidus A."/>
            <person name="Cheng J.-F."/>
            <person name="Goodwin L."/>
            <person name="Pitluck S."/>
            <person name="Peters L."/>
            <person name="Ovchinnikova G."/>
            <person name="Teshima H."/>
            <person name="Detter J.C."/>
            <person name="Han C."/>
            <person name="Tapia R."/>
            <person name="Land M."/>
            <person name="Hauser L."/>
            <person name="Kyrpides N."/>
            <person name="Ivanova N."/>
            <person name="Pagani I."/>
            <person name="Imachi H."/>
            <person name="Tamaki H."/>
            <person name="Sekiguchi Y."/>
            <person name="Kamagata Y."/>
            <person name="Cadillo-Quiroz H."/>
            <person name="Zinder S."/>
            <person name="Liu W.-T."/>
            <person name="Woyke T."/>
        </authorList>
    </citation>
    <scope>NUCLEOTIDE SEQUENCE [LARGE SCALE GENOMIC DNA]</scope>
    <source>
        <strain evidence="13">DSM 22288 / NBRC 105244 / SMSP</strain>
    </source>
</reference>
<dbReference type="InterPro" id="IPR055128">
    <property type="entry name" value="HypF_C_2"/>
</dbReference>
<dbReference type="InterPro" id="IPR004421">
    <property type="entry name" value="Carbamoyltransferase_HypF"/>
</dbReference>
<dbReference type="Pfam" id="PF17788">
    <property type="entry name" value="HypF_C"/>
    <property type="match status" value="1"/>
</dbReference>
<dbReference type="InterPro" id="IPR011125">
    <property type="entry name" value="Znf_HypF"/>
</dbReference>
<dbReference type="Proteomes" id="UP000010824">
    <property type="component" value="Chromosome"/>
</dbReference>
<dbReference type="PIRSF" id="PIRSF006256">
    <property type="entry name" value="CMPcnvr_hdrg_mat"/>
    <property type="match status" value="1"/>
</dbReference>
<dbReference type="EC" id="6.2.-.-" evidence="8"/>
<dbReference type="KEGG" id="mfo:Metfor_0452"/>
<dbReference type="Gene3D" id="3.30.420.360">
    <property type="match status" value="1"/>
</dbReference>
<dbReference type="SUPFAM" id="SSF53067">
    <property type="entry name" value="Actin-like ATPase domain"/>
    <property type="match status" value="1"/>
</dbReference>
<dbReference type="InterPro" id="IPR017968">
    <property type="entry name" value="Acylphosphatase_CS"/>
</dbReference>
<comment type="catalytic activity">
    <reaction evidence="7">
        <text>C-terminal L-cysteinyl-[HypE protein] + carbamoyl phosphate + ATP + H2O = C-terminal S-carboxamide-L-cysteinyl-[HypE protein] + AMP + phosphate + diphosphate + H(+)</text>
        <dbReference type="Rhea" id="RHEA:55636"/>
        <dbReference type="Rhea" id="RHEA-COMP:14247"/>
        <dbReference type="Rhea" id="RHEA-COMP:14392"/>
        <dbReference type="ChEBI" id="CHEBI:15377"/>
        <dbReference type="ChEBI" id="CHEBI:15378"/>
        <dbReference type="ChEBI" id="CHEBI:30616"/>
        <dbReference type="ChEBI" id="CHEBI:33019"/>
        <dbReference type="ChEBI" id="CHEBI:43474"/>
        <dbReference type="ChEBI" id="CHEBI:58228"/>
        <dbReference type="ChEBI" id="CHEBI:76913"/>
        <dbReference type="ChEBI" id="CHEBI:139126"/>
        <dbReference type="ChEBI" id="CHEBI:456215"/>
    </reaction>
</comment>
<dbReference type="InParanoid" id="L0HEJ1"/>
<evidence type="ECO:0000256" key="7">
    <source>
        <dbReference type="ARBA" id="ARBA00048220"/>
    </source>
</evidence>
<evidence type="ECO:0000256" key="1">
    <source>
        <dbReference type="ARBA" id="ARBA00004711"/>
    </source>
</evidence>
<reference evidence="12 13" key="2">
    <citation type="journal article" date="2014" name="Genome Announc.">
        <title>Complete Genome Sequence of Methanoregula formicica SMSPT, a Mesophilic Hydrogenotrophic Methanogen Isolated from a Methanogenic Upflow Anaerobic Sludge Blanket Reactor.</title>
        <authorList>
            <person name="Yamamoto K."/>
            <person name="Tamaki H."/>
            <person name="Cadillo-Quiroz H."/>
            <person name="Imachi H."/>
            <person name="Kyrpides N."/>
            <person name="Woyke T."/>
            <person name="Goodwin L."/>
            <person name="Zinder S.H."/>
            <person name="Kamagata Y."/>
            <person name="Liu W.T."/>
        </authorList>
    </citation>
    <scope>NUCLEOTIDE SEQUENCE [LARGE SCALE GENOMIC DNA]</scope>
    <source>
        <strain evidence="13">DSM 22288 / NBRC 105244 / SMSP</strain>
    </source>
</reference>
<evidence type="ECO:0000313" key="12">
    <source>
        <dbReference type="EMBL" id="AGB01524.1"/>
    </source>
</evidence>
<evidence type="ECO:0000256" key="4">
    <source>
        <dbReference type="ARBA" id="ARBA00022723"/>
    </source>
</evidence>
<dbReference type="InterPro" id="IPR051060">
    <property type="entry name" value="Carbamoyltrans_HypF-like"/>
</dbReference>
<keyword evidence="6" id="KW-0862">Zinc</keyword>
<comment type="pathway">
    <text evidence="1">Protein modification; [NiFe] hydrogenase maturation.</text>
</comment>
<dbReference type="Pfam" id="PF01300">
    <property type="entry name" value="Sua5_yciO_yrdC"/>
    <property type="match status" value="1"/>
</dbReference>
<dbReference type="GO" id="GO:0016874">
    <property type="term" value="F:ligase activity"/>
    <property type="evidence" value="ECO:0007669"/>
    <property type="project" value="UniProtKB-UniRule"/>
</dbReference>
<dbReference type="Pfam" id="PF00708">
    <property type="entry name" value="Acylphosphatase"/>
    <property type="match status" value="1"/>
</dbReference>
<dbReference type="AlphaFoldDB" id="L0HEJ1"/>
<proteinExistence type="inferred from homology"/>
<dbReference type="PANTHER" id="PTHR42959">
    <property type="entry name" value="CARBAMOYLTRANSFERASE"/>
    <property type="match status" value="1"/>
</dbReference>
<evidence type="ECO:0000313" key="13">
    <source>
        <dbReference type="Proteomes" id="UP000010824"/>
    </source>
</evidence>
<dbReference type="GO" id="GO:0003998">
    <property type="term" value="F:acylphosphatase activity"/>
    <property type="evidence" value="ECO:0007669"/>
    <property type="project" value="UniProtKB-EC"/>
</dbReference>
<evidence type="ECO:0000259" key="10">
    <source>
        <dbReference type="PROSITE" id="PS51160"/>
    </source>
</evidence>
<evidence type="ECO:0000256" key="3">
    <source>
        <dbReference type="ARBA" id="ARBA00022598"/>
    </source>
</evidence>
<comment type="similarity">
    <text evidence="2 8">Belongs to the carbamoyltransferase HypF family.</text>
</comment>
<evidence type="ECO:0000256" key="6">
    <source>
        <dbReference type="ARBA" id="ARBA00022833"/>
    </source>
</evidence>
<dbReference type="Gene3D" id="3.30.420.40">
    <property type="match status" value="1"/>
</dbReference>
<sequence length="746" mass="80613">MTMQKSGRITVRGIVQGVGFRPFVYAQALRLGIAGTVKNLGSEVEIVARGEPERFDEFLSAVSRGPPLSRIDSVECTGTNAPIADGFVILKSGSGSFSGMIPPDIAICDECISDIFQSGGRYHNYWATSCVNCGPRYSIIKEIPYDRERTSMAEFPMCPACGVEYHDPHSRRHHAQTIACASCGPELTLSDTLGHKVACSDPVKEAAGLLDAGFILAIRGIGGFHLACVEESAGTLKHRLGRIEQPFAVMVRPDYLDRLAIVSPENRALMENPVHPIAVLEKRDPDAHAGISNLHTIGCMLPYTGLHHLLFSQLKHPLLIMTSANMPGYPMITEIDTAMAKLCRDADFFLTHNRQIVNRCDDSVVRDGYIIRLSRGIAPKRTAIDLGKYCILGVGPELNANATIYKGGFAVTSPHVGNVRNPATLEYLEETVKNLQRILGAKFDVIAHDLHPQFLSTRFAREIASEHGLELVPVQHHRAHIAATTTEPCIGIAIDGVGYGDDGTVWGSEIFAGQVPDLVRVAHLEPVPMPGGDLATKFPERMLYGILPDKRIEALLASRGWSGIELGVLEKQVASGFNVTQTTSTGRVLDAAAALLGICREKTYDGEPAMKLESAAAGGRAEAWDLLFATQDGCEMLSSRALVETALARMDASRGDQRAIRDIAASFQYNLARGIAGMAVRAAEREGMKRVALSGGVAYNHAIRTTIEKEIAAANLACIINRDYPLGDGCVSYGQVVYAGCRISGR</sequence>
<feature type="domain" description="Acylphosphatase-like" evidence="10">
    <location>
        <begin position="6"/>
        <end position="91"/>
    </location>
</feature>
<dbReference type="eggNOG" id="arCOG01187">
    <property type="taxonomic scope" value="Archaea"/>
</dbReference>
<dbReference type="HOGENOM" id="CLU_009164_0_0_2"/>
<feature type="active site" evidence="9">
    <location>
        <position position="21"/>
    </location>
</feature>
<evidence type="ECO:0000259" key="11">
    <source>
        <dbReference type="PROSITE" id="PS51163"/>
    </source>
</evidence>
<accession>L0HEJ1</accession>
<dbReference type="Gene3D" id="3.90.870.50">
    <property type="match status" value="1"/>
</dbReference>
<dbReference type="SUPFAM" id="SSF54975">
    <property type="entry name" value="Acylphosphatase/BLUF domain-like"/>
    <property type="match status" value="1"/>
</dbReference>
<evidence type="ECO:0000256" key="9">
    <source>
        <dbReference type="PROSITE-ProRule" id="PRU00520"/>
    </source>
</evidence>
<dbReference type="GO" id="GO:0016743">
    <property type="term" value="F:carboxyl- or carbamoyltransferase activity"/>
    <property type="evidence" value="ECO:0007669"/>
    <property type="project" value="UniProtKB-UniRule"/>
</dbReference>
<evidence type="ECO:0000256" key="5">
    <source>
        <dbReference type="ARBA" id="ARBA00022771"/>
    </source>
</evidence>
<protein>
    <recommendedName>
        <fullName evidence="8">Carbamoyltransferase</fullName>
        <ecNumber evidence="8">6.2.-.-</ecNumber>
    </recommendedName>
</protein>
<dbReference type="PROSITE" id="PS00150">
    <property type="entry name" value="ACYLPHOSPHATASE_1"/>
    <property type="match status" value="1"/>
</dbReference>
<dbReference type="STRING" id="593750.Metfor_0452"/>
<name>L0HEJ1_METFS</name>
<evidence type="ECO:0000256" key="2">
    <source>
        <dbReference type="ARBA" id="ARBA00008097"/>
    </source>
</evidence>
<organism evidence="12 13">
    <name type="scientific">Methanoregula formicica (strain DSM 22288 / NBRC 105244 / SMSP)</name>
    <dbReference type="NCBI Taxonomy" id="593750"/>
    <lineage>
        <taxon>Archaea</taxon>
        <taxon>Methanobacteriati</taxon>
        <taxon>Methanobacteriota</taxon>
        <taxon>Stenosarchaea group</taxon>
        <taxon>Methanomicrobia</taxon>
        <taxon>Methanomicrobiales</taxon>
        <taxon>Methanoregulaceae</taxon>
        <taxon>Methanoregula</taxon>
    </lineage>
</organism>
<dbReference type="InterPro" id="IPR036046">
    <property type="entry name" value="Acylphosphatase-like_dom_sf"/>
</dbReference>
<dbReference type="Gene3D" id="3.30.110.120">
    <property type="match status" value="1"/>
</dbReference>
<dbReference type="PROSITE" id="PS51163">
    <property type="entry name" value="YRDC"/>
    <property type="match status" value="1"/>
</dbReference>
<dbReference type="PROSITE" id="PS51160">
    <property type="entry name" value="ACYLPHOSPHATASE_3"/>
    <property type="match status" value="1"/>
</dbReference>
<dbReference type="InterPro" id="IPR001792">
    <property type="entry name" value="Acylphosphatase-like_dom"/>
</dbReference>
<evidence type="ECO:0000256" key="8">
    <source>
        <dbReference type="PIRNR" id="PIRNR006256"/>
    </source>
</evidence>
<dbReference type="InterPro" id="IPR043129">
    <property type="entry name" value="ATPase_NBD"/>
</dbReference>
<dbReference type="PANTHER" id="PTHR42959:SF1">
    <property type="entry name" value="CARBAMOYLTRANSFERASE HYPF"/>
    <property type="match status" value="1"/>
</dbReference>
<dbReference type="Pfam" id="PF07503">
    <property type="entry name" value="zf-HYPF"/>
    <property type="match status" value="2"/>
</dbReference>
<dbReference type="FunCoup" id="L0HEJ1">
    <property type="interactions" value="3"/>
</dbReference>
<dbReference type="SUPFAM" id="SSF55821">
    <property type="entry name" value="YrdC/RibB"/>
    <property type="match status" value="1"/>
</dbReference>
<dbReference type="InterPro" id="IPR006070">
    <property type="entry name" value="Sua5-like_dom"/>
</dbReference>
<dbReference type="InterPro" id="IPR041440">
    <property type="entry name" value="HypF_C"/>
</dbReference>
<dbReference type="GO" id="GO:0051604">
    <property type="term" value="P:protein maturation"/>
    <property type="evidence" value="ECO:0007669"/>
    <property type="project" value="TreeGrafter"/>
</dbReference>
<keyword evidence="13" id="KW-1185">Reference proteome</keyword>
<feature type="domain" description="YrdC-like" evidence="11">
    <location>
        <begin position="200"/>
        <end position="376"/>
    </location>
</feature>
<dbReference type="UniPathway" id="UPA00335"/>
<dbReference type="GO" id="GO:0003725">
    <property type="term" value="F:double-stranded RNA binding"/>
    <property type="evidence" value="ECO:0007669"/>
    <property type="project" value="InterPro"/>
</dbReference>
<dbReference type="EMBL" id="CP003167">
    <property type="protein sequence ID" value="AGB01524.1"/>
    <property type="molecule type" value="Genomic_DNA"/>
</dbReference>
<feature type="active site" evidence="9">
    <location>
        <position position="39"/>
    </location>
</feature>